<dbReference type="CDD" id="cd04179">
    <property type="entry name" value="DPM_DPG-synthase_like"/>
    <property type="match status" value="1"/>
</dbReference>
<dbReference type="RefSeq" id="WP_133540946.1">
    <property type="nucleotide sequence ID" value="NZ_SNXI01000042.1"/>
</dbReference>
<dbReference type="Pfam" id="PF00535">
    <property type="entry name" value="Glycos_transf_2"/>
    <property type="match status" value="1"/>
</dbReference>
<dbReference type="PANTHER" id="PTHR48090:SF3">
    <property type="entry name" value="UNDECAPRENYL-PHOSPHATE 4-DEOXY-4-FORMAMIDO-L-ARABINOSE TRANSFERASE"/>
    <property type="match status" value="1"/>
</dbReference>
<dbReference type="InterPro" id="IPR001173">
    <property type="entry name" value="Glyco_trans_2-like"/>
</dbReference>
<proteinExistence type="predicted"/>
<dbReference type="Gene3D" id="3.90.550.10">
    <property type="entry name" value="Spore Coat Polysaccharide Biosynthesis Protein SpsA, Chain A"/>
    <property type="match status" value="1"/>
</dbReference>
<evidence type="ECO:0000256" key="7">
    <source>
        <dbReference type="ARBA" id="ARBA00023136"/>
    </source>
</evidence>
<name>A0A4R6NW12_9GAMM</name>
<keyword evidence="10" id="KW-1185">Reference proteome</keyword>
<evidence type="ECO:0000256" key="6">
    <source>
        <dbReference type="ARBA" id="ARBA00022989"/>
    </source>
</evidence>
<dbReference type="SUPFAM" id="SSF53448">
    <property type="entry name" value="Nucleotide-diphospho-sugar transferases"/>
    <property type="match status" value="1"/>
</dbReference>
<keyword evidence="4" id="KW-0812">Transmembrane</keyword>
<keyword evidence="3 9" id="KW-0808">Transferase</keyword>
<organism evidence="9 10">
    <name type="scientific">Idiomarina aquatica</name>
    <dbReference type="NCBI Taxonomy" id="1327752"/>
    <lineage>
        <taxon>Bacteria</taxon>
        <taxon>Pseudomonadati</taxon>
        <taxon>Pseudomonadota</taxon>
        <taxon>Gammaproteobacteria</taxon>
        <taxon>Alteromonadales</taxon>
        <taxon>Idiomarinaceae</taxon>
        <taxon>Idiomarina</taxon>
    </lineage>
</organism>
<evidence type="ECO:0000313" key="9">
    <source>
        <dbReference type="EMBL" id="TDP26802.1"/>
    </source>
</evidence>
<evidence type="ECO:0000256" key="4">
    <source>
        <dbReference type="ARBA" id="ARBA00022692"/>
    </source>
</evidence>
<dbReference type="Proteomes" id="UP000295531">
    <property type="component" value="Unassembled WGS sequence"/>
</dbReference>
<dbReference type="FunFam" id="3.90.550.10:FF:000170">
    <property type="entry name" value="Dolichol-phosphate mannosyltransferase"/>
    <property type="match status" value="1"/>
</dbReference>
<dbReference type="OrthoDB" id="9811884at2"/>
<feature type="domain" description="Glycosyltransferase 2-like" evidence="8">
    <location>
        <begin position="5"/>
        <end position="163"/>
    </location>
</feature>
<sequence>MIEFSVILPAKDEADNIGVLLTEIDRALAGHRYEVVLVDDGSTDHTEEQALTIANTMQGSVTVIQHESSCGQSTALYTAAQYARGDFIVVLDADGQNDPADIPLLKQVANELHSHHFCVIGHRQQRKDTAWKRFQSRVANRFRQAVLKDDTPDTGCGLKILPRHTYLQLPYFHHMHRFVPALVKRMGGNVKSVPVNHRARLQGVSKYNAWNRAWAGLLDIMGVLWLIYRSRQPQIKSIKRSQAPQLDATRD</sequence>
<keyword evidence="2" id="KW-0328">Glycosyltransferase</keyword>
<accession>A0A4R6NW12</accession>
<dbReference type="InterPro" id="IPR029044">
    <property type="entry name" value="Nucleotide-diphossugar_trans"/>
</dbReference>
<keyword evidence="6" id="KW-1133">Transmembrane helix</keyword>
<keyword evidence="5" id="KW-0448">Lipopolysaccharide biosynthesis</keyword>
<evidence type="ECO:0000256" key="1">
    <source>
        <dbReference type="ARBA" id="ARBA00022475"/>
    </source>
</evidence>
<evidence type="ECO:0000313" key="10">
    <source>
        <dbReference type="Proteomes" id="UP000295531"/>
    </source>
</evidence>
<keyword evidence="7" id="KW-0472">Membrane</keyword>
<reference evidence="9 10" key="1">
    <citation type="submission" date="2019-03" db="EMBL/GenBank/DDBJ databases">
        <title>Freshwater and sediment microbial communities from various areas in North America, analyzing microbe dynamics in response to fracking.</title>
        <authorList>
            <person name="Lamendella R."/>
        </authorList>
    </citation>
    <scope>NUCLEOTIDE SEQUENCE [LARGE SCALE GENOMIC DNA]</scope>
    <source>
        <strain evidence="9 10">18_TX</strain>
    </source>
</reference>
<dbReference type="PANTHER" id="PTHR48090">
    <property type="entry name" value="UNDECAPRENYL-PHOSPHATE 4-DEOXY-4-FORMAMIDO-L-ARABINOSE TRANSFERASE-RELATED"/>
    <property type="match status" value="1"/>
</dbReference>
<evidence type="ECO:0000256" key="5">
    <source>
        <dbReference type="ARBA" id="ARBA00022985"/>
    </source>
</evidence>
<dbReference type="EMBL" id="SNXI01000042">
    <property type="protein sequence ID" value="TDP26802.1"/>
    <property type="molecule type" value="Genomic_DNA"/>
</dbReference>
<dbReference type="AlphaFoldDB" id="A0A4R6NW12"/>
<dbReference type="InterPro" id="IPR050256">
    <property type="entry name" value="Glycosyltransferase_2"/>
</dbReference>
<keyword evidence="1" id="KW-1003">Cell membrane</keyword>
<dbReference type="GO" id="GO:0099621">
    <property type="term" value="F:undecaprenyl-phosphate 4-deoxy-4-formamido-L-arabinose transferase activity"/>
    <property type="evidence" value="ECO:0007669"/>
    <property type="project" value="TreeGrafter"/>
</dbReference>
<gene>
    <name evidence="9" type="ORF">DEU29_1422</name>
</gene>
<dbReference type="GO" id="GO:0009103">
    <property type="term" value="P:lipopolysaccharide biosynthetic process"/>
    <property type="evidence" value="ECO:0007669"/>
    <property type="project" value="UniProtKB-KW"/>
</dbReference>
<evidence type="ECO:0000256" key="3">
    <source>
        <dbReference type="ARBA" id="ARBA00022679"/>
    </source>
</evidence>
<evidence type="ECO:0000259" key="8">
    <source>
        <dbReference type="Pfam" id="PF00535"/>
    </source>
</evidence>
<evidence type="ECO:0000256" key="2">
    <source>
        <dbReference type="ARBA" id="ARBA00022676"/>
    </source>
</evidence>
<comment type="caution">
    <text evidence="9">The sequence shown here is derived from an EMBL/GenBank/DDBJ whole genome shotgun (WGS) entry which is preliminary data.</text>
</comment>
<dbReference type="GO" id="GO:0005886">
    <property type="term" value="C:plasma membrane"/>
    <property type="evidence" value="ECO:0007669"/>
    <property type="project" value="TreeGrafter"/>
</dbReference>
<protein>
    <submittedName>
        <fullName evidence="9">Glycosyltransferase involved in cell wall biosynthesis</fullName>
    </submittedName>
</protein>